<dbReference type="PROSITE" id="PS51379">
    <property type="entry name" value="4FE4S_FER_2"/>
    <property type="match status" value="2"/>
</dbReference>
<reference evidence="5 6" key="1">
    <citation type="submission" date="2020-08" db="EMBL/GenBank/DDBJ databases">
        <title>Bridging the membrane lipid divide: bacteria of the FCB group superphylum have the potential to synthesize archaeal ether lipids.</title>
        <authorList>
            <person name="Villanueva L."/>
            <person name="Von Meijenfeldt F.A.B."/>
            <person name="Westbye A.B."/>
            <person name="Yadav S."/>
            <person name="Hopmans E.C."/>
            <person name="Dutilh B.E."/>
            <person name="Sinninghe Damste J.S."/>
        </authorList>
    </citation>
    <scope>NUCLEOTIDE SEQUENCE [LARGE SCALE GENOMIC DNA]</scope>
    <source>
        <strain evidence="5">NIOZ-UU82</strain>
    </source>
</reference>
<feature type="domain" description="4Fe-4S ferredoxin-type" evidence="4">
    <location>
        <begin position="40"/>
        <end position="69"/>
    </location>
</feature>
<dbReference type="Pfam" id="PF12838">
    <property type="entry name" value="Fer4_7"/>
    <property type="match status" value="1"/>
</dbReference>
<dbReference type="PANTHER" id="PTHR43122">
    <property type="entry name" value="FERREDOXIN SUBUNIT OF PYRUVATE:FLAVODOXIN OXIDOREDUCTASE-RELATED"/>
    <property type="match status" value="1"/>
</dbReference>
<protein>
    <submittedName>
        <fullName evidence="5">4Fe-4S dicluster domain-containing protein</fullName>
    </submittedName>
</protein>
<gene>
    <name evidence="5" type="ORF">H8E80_05115</name>
</gene>
<keyword evidence="3" id="KW-0411">Iron-sulfur</keyword>
<dbReference type="EMBL" id="JACNLL010000052">
    <property type="protein sequence ID" value="MBC8199412.1"/>
    <property type="molecule type" value="Genomic_DNA"/>
</dbReference>
<keyword evidence="2" id="KW-0408">Iron</keyword>
<proteinExistence type="predicted"/>
<dbReference type="GO" id="GO:0051536">
    <property type="term" value="F:iron-sulfur cluster binding"/>
    <property type="evidence" value="ECO:0007669"/>
    <property type="project" value="UniProtKB-KW"/>
</dbReference>
<dbReference type="Gene3D" id="3.30.70.20">
    <property type="match status" value="1"/>
</dbReference>
<evidence type="ECO:0000256" key="2">
    <source>
        <dbReference type="ARBA" id="ARBA00023004"/>
    </source>
</evidence>
<feature type="domain" description="4Fe-4S ferredoxin-type" evidence="4">
    <location>
        <begin position="3"/>
        <end position="32"/>
    </location>
</feature>
<dbReference type="InterPro" id="IPR017900">
    <property type="entry name" value="4Fe4S_Fe_S_CS"/>
</dbReference>
<keyword evidence="1" id="KW-0479">Metal-binding</keyword>
<accession>A0A8J6N7K9</accession>
<comment type="caution">
    <text evidence="5">The sequence shown here is derived from an EMBL/GenBank/DDBJ whole genome shotgun (WGS) entry which is preliminary data.</text>
</comment>
<name>A0A8J6N7K9_9BACT</name>
<evidence type="ECO:0000256" key="3">
    <source>
        <dbReference type="ARBA" id="ARBA00023014"/>
    </source>
</evidence>
<evidence type="ECO:0000256" key="1">
    <source>
        <dbReference type="ARBA" id="ARBA00022723"/>
    </source>
</evidence>
<evidence type="ECO:0000313" key="6">
    <source>
        <dbReference type="Proteomes" id="UP000603545"/>
    </source>
</evidence>
<sequence length="78" mass="8795">MAYKHYIDSNRCKGCGLCVAVCPKKVLELSEEINTKSYFPVYQARPEDCIFCATCCIMCPDVAITITEEIEDRPKQPA</sequence>
<dbReference type="PROSITE" id="PS00198">
    <property type="entry name" value="4FE4S_FER_1"/>
    <property type="match status" value="1"/>
</dbReference>
<dbReference type="PANTHER" id="PTHR43122:SF2">
    <property type="entry name" value="FERREDOXIN SUBUNIT OF PYRUVATE:FLAVODOXIN OXIDOREDUCTASE"/>
    <property type="match status" value="1"/>
</dbReference>
<dbReference type="GO" id="GO:0046872">
    <property type="term" value="F:metal ion binding"/>
    <property type="evidence" value="ECO:0007669"/>
    <property type="project" value="UniProtKB-KW"/>
</dbReference>
<evidence type="ECO:0000259" key="4">
    <source>
        <dbReference type="PROSITE" id="PS51379"/>
    </source>
</evidence>
<organism evidence="5 6">
    <name type="scientific">Candidatus Desulfaltia bathyphila</name>
    <dbReference type="NCBI Taxonomy" id="2841697"/>
    <lineage>
        <taxon>Bacteria</taxon>
        <taxon>Pseudomonadati</taxon>
        <taxon>Thermodesulfobacteriota</taxon>
        <taxon>Desulfobacteria</taxon>
        <taxon>Desulfobacterales</taxon>
        <taxon>Desulfobacterales incertae sedis</taxon>
        <taxon>Candidatus Desulfaltia</taxon>
    </lineage>
</organism>
<dbReference type="Proteomes" id="UP000603545">
    <property type="component" value="Unassembled WGS sequence"/>
</dbReference>
<evidence type="ECO:0000313" key="5">
    <source>
        <dbReference type="EMBL" id="MBC8199412.1"/>
    </source>
</evidence>
<dbReference type="InterPro" id="IPR017896">
    <property type="entry name" value="4Fe4S_Fe-S-bd"/>
</dbReference>
<dbReference type="AlphaFoldDB" id="A0A8J6N7K9"/>
<dbReference type="SUPFAM" id="SSF54862">
    <property type="entry name" value="4Fe-4S ferredoxins"/>
    <property type="match status" value="1"/>
</dbReference>